<accession>A0A8T2R6E6</accession>
<dbReference type="EMBL" id="CM035434">
    <property type="protein sequence ID" value="KAH7291298.1"/>
    <property type="molecule type" value="Genomic_DNA"/>
</dbReference>
<dbReference type="AlphaFoldDB" id="A0A8T2R6E6"/>
<evidence type="ECO:0000313" key="3">
    <source>
        <dbReference type="Proteomes" id="UP000825935"/>
    </source>
</evidence>
<name>A0A8T2R6E6_CERRI</name>
<gene>
    <name evidence="2" type="ORF">KP509_29G011100</name>
</gene>
<dbReference type="Proteomes" id="UP000825935">
    <property type="component" value="Chromosome 29"/>
</dbReference>
<organism evidence="2 3">
    <name type="scientific">Ceratopteris richardii</name>
    <name type="common">Triangle waterfern</name>
    <dbReference type="NCBI Taxonomy" id="49495"/>
    <lineage>
        <taxon>Eukaryota</taxon>
        <taxon>Viridiplantae</taxon>
        <taxon>Streptophyta</taxon>
        <taxon>Embryophyta</taxon>
        <taxon>Tracheophyta</taxon>
        <taxon>Polypodiopsida</taxon>
        <taxon>Polypodiidae</taxon>
        <taxon>Polypodiales</taxon>
        <taxon>Pteridineae</taxon>
        <taxon>Pteridaceae</taxon>
        <taxon>Parkerioideae</taxon>
        <taxon>Ceratopteris</taxon>
    </lineage>
</organism>
<keyword evidence="3" id="KW-1185">Reference proteome</keyword>
<protein>
    <submittedName>
        <fullName evidence="2">Uncharacterized protein</fullName>
    </submittedName>
</protein>
<reference evidence="2" key="1">
    <citation type="submission" date="2021-08" db="EMBL/GenBank/DDBJ databases">
        <title>WGS assembly of Ceratopteris richardii.</title>
        <authorList>
            <person name="Marchant D.B."/>
            <person name="Chen G."/>
            <person name="Jenkins J."/>
            <person name="Shu S."/>
            <person name="Leebens-Mack J."/>
            <person name="Grimwood J."/>
            <person name="Schmutz J."/>
            <person name="Soltis P."/>
            <person name="Soltis D."/>
            <person name="Chen Z.-H."/>
        </authorList>
    </citation>
    <scope>NUCLEOTIDE SEQUENCE</scope>
    <source>
        <strain evidence="2">Whitten #5841</strain>
        <tissue evidence="2">Leaf</tissue>
    </source>
</reference>
<evidence type="ECO:0000256" key="1">
    <source>
        <dbReference type="SAM" id="Phobius"/>
    </source>
</evidence>
<keyword evidence="1" id="KW-0472">Membrane</keyword>
<proteinExistence type="predicted"/>
<keyword evidence="1" id="KW-0812">Transmembrane</keyword>
<evidence type="ECO:0000313" key="2">
    <source>
        <dbReference type="EMBL" id="KAH7291298.1"/>
    </source>
</evidence>
<sequence>MHSVDALKNRTVSPPTAISCTMVSILLIPIFKTFATFSTATSDTSSFGTRGASHSKRASEQEVDLIQRAPIEPLQCFETLGICTFSSRAKHQQNDLHGAIVNWPLTSKEARLIEPRVA</sequence>
<feature type="transmembrane region" description="Helical" evidence="1">
    <location>
        <begin position="12"/>
        <end position="31"/>
    </location>
</feature>
<comment type="caution">
    <text evidence="2">The sequence shown here is derived from an EMBL/GenBank/DDBJ whole genome shotgun (WGS) entry which is preliminary data.</text>
</comment>
<keyword evidence="1" id="KW-1133">Transmembrane helix</keyword>